<dbReference type="AlphaFoldDB" id="A0AAV4H9E7"/>
<organism evidence="1 2">
    <name type="scientific">Elysia marginata</name>
    <dbReference type="NCBI Taxonomy" id="1093978"/>
    <lineage>
        <taxon>Eukaryota</taxon>
        <taxon>Metazoa</taxon>
        <taxon>Spiralia</taxon>
        <taxon>Lophotrochozoa</taxon>
        <taxon>Mollusca</taxon>
        <taxon>Gastropoda</taxon>
        <taxon>Heterobranchia</taxon>
        <taxon>Euthyneura</taxon>
        <taxon>Panpulmonata</taxon>
        <taxon>Sacoglossa</taxon>
        <taxon>Placobranchoidea</taxon>
        <taxon>Plakobranchidae</taxon>
        <taxon>Elysia</taxon>
    </lineage>
</organism>
<protein>
    <submittedName>
        <fullName evidence="1">Uncharacterized protein</fullName>
    </submittedName>
</protein>
<accession>A0AAV4H9E7</accession>
<evidence type="ECO:0000313" key="2">
    <source>
        <dbReference type="Proteomes" id="UP000762676"/>
    </source>
</evidence>
<dbReference type="EMBL" id="BMAT01001878">
    <property type="protein sequence ID" value="GFR94573.1"/>
    <property type="molecule type" value="Genomic_DNA"/>
</dbReference>
<gene>
    <name evidence="1" type="ORF">ElyMa_000922300</name>
</gene>
<reference evidence="1 2" key="1">
    <citation type="journal article" date="2021" name="Elife">
        <title>Chloroplast acquisition without the gene transfer in kleptoplastic sea slugs, Plakobranchus ocellatus.</title>
        <authorList>
            <person name="Maeda T."/>
            <person name="Takahashi S."/>
            <person name="Yoshida T."/>
            <person name="Shimamura S."/>
            <person name="Takaki Y."/>
            <person name="Nagai Y."/>
            <person name="Toyoda A."/>
            <person name="Suzuki Y."/>
            <person name="Arimoto A."/>
            <person name="Ishii H."/>
            <person name="Satoh N."/>
            <person name="Nishiyama T."/>
            <person name="Hasebe M."/>
            <person name="Maruyama T."/>
            <person name="Minagawa J."/>
            <person name="Obokata J."/>
            <person name="Shigenobu S."/>
        </authorList>
    </citation>
    <scope>NUCLEOTIDE SEQUENCE [LARGE SCALE GENOMIC DNA]</scope>
</reference>
<dbReference type="Proteomes" id="UP000762676">
    <property type="component" value="Unassembled WGS sequence"/>
</dbReference>
<evidence type="ECO:0000313" key="1">
    <source>
        <dbReference type="EMBL" id="GFR94573.1"/>
    </source>
</evidence>
<sequence length="96" mass="11079">MIVLRRLREVRLHLCWQAITPQLAQVHRSVLCDVGQCGNGENILLSDESSFLFENAGMVNFLCTDVKDWRQKEGLCKEVCIVIQEEEVLWFMVPSL</sequence>
<name>A0AAV4H9E7_9GAST</name>
<keyword evidence="2" id="KW-1185">Reference proteome</keyword>
<proteinExistence type="predicted"/>
<comment type="caution">
    <text evidence="1">The sequence shown here is derived from an EMBL/GenBank/DDBJ whole genome shotgun (WGS) entry which is preliminary data.</text>
</comment>